<dbReference type="PRINTS" id="PR00039">
    <property type="entry name" value="HTHLYSR"/>
</dbReference>
<dbReference type="EMBL" id="CP053697">
    <property type="protein sequence ID" value="QKE65565.1"/>
    <property type="molecule type" value="Genomic_DNA"/>
</dbReference>
<dbReference type="InterPro" id="IPR005119">
    <property type="entry name" value="LysR_subst-bd"/>
</dbReference>
<evidence type="ECO:0000313" key="7">
    <source>
        <dbReference type="Proteomes" id="UP000501379"/>
    </source>
</evidence>
<dbReference type="InterPro" id="IPR036390">
    <property type="entry name" value="WH_DNA-bd_sf"/>
</dbReference>
<dbReference type="CDD" id="cd05466">
    <property type="entry name" value="PBP2_LTTR_substrate"/>
    <property type="match status" value="1"/>
</dbReference>
<dbReference type="InterPro" id="IPR050950">
    <property type="entry name" value="HTH-type_LysR_regulators"/>
</dbReference>
<dbReference type="Pfam" id="PF00126">
    <property type="entry name" value="HTH_1"/>
    <property type="match status" value="1"/>
</dbReference>
<accession>A0A6M8G9R6</accession>
<dbReference type="Pfam" id="PF03466">
    <property type="entry name" value="LysR_substrate"/>
    <property type="match status" value="1"/>
</dbReference>
<dbReference type="Gene3D" id="3.40.190.290">
    <property type="match status" value="1"/>
</dbReference>
<keyword evidence="3" id="KW-0238">DNA-binding</keyword>
<evidence type="ECO:0000256" key="3">
    <source>
        <dbReference type="ARBA" id="ARBA00023125"/>
    </source>
</evidence>
<protein>
    <submittedName>
        <fullName evidence="6">LysR family transcriptional regulator</fullName>
    </submittedName>
</protein>
<dbReference type="GO" id="GO:0005829">
    <property type="term" value="C:cytosol"/>
    <property type="evidence" value="ECO:0007669"/>
    <property type="project" value="TreeGrafter"/>
</dbReference>
<evidence type="ECO:0000313" key="6">
    <source>
        <dbReference type="EMBL" id="QKE65565.1"/>
    </source>
</evidence>
<dbReference type="SUPFAM" id="SSF53850">
    <property type="entry name" value="Periplasmic binding protein-like II"/>
    <property type="match status" value="1"/>
</dbReference>
<dbReference type="InterPro" id="IPR000847">
    <property type="entry name" value="LysR_HTH_N"/>
</dbReference>
<dbReference type="PANTHER" id="PTHR30419">
    <property type="entry name" value="HTH-TYPE TRANSCRIPTIONAL REGULATOR YBHD"/>
    <property type="match status" value="1"/>
</dbReference>
<dbReference type="Proteomes" id="UP000501379">
    <property type="component" value="Chromosome"/>
</dbReference>
<keyword evidence="2" id="KW-0805">Transcription regulation</keyword>
<dbReference type="InterPro" id="IPR036388">
    <property type="entry name" value="WH-like_DNA-bd_sf"/>
</dbReference>
<dbReference type="PROSITE" id="PS50931">
    <property type="entry name" value="HTH_LYSR"/>
    <property type="match status" value="1"/>
</dbReference>
<evidence type="ECO:0000259" key="5">
    <source>
        <dbReference type="PROSITE" id="PS50931"/>
    </source>
</evidence>
<dbReference type="PANTHER" id="PTHR30419:SF30">
    <property type="entry name" value="LYSR FAMILY TRANSCRIPTIONAL REGULATOR"/>
    <property type="match status" value="1"/>
</dbReference>
<proteinExistence type="inferred from homology"/>
<dbReference type="Gene3D" id="1.10.10.10">
    <property type="entry name" value="Winged helix-like DNA-binding domain superfamily/Winged helix DNA-binding domain"/>
    <property type="match status" value="1"/>
</dbReference>
<dbReference type="FunFam" id="1.10.10.10:FF:000001">
    <property type="entry name" value="LysR family transcriptional regulator"/>
    <property type="match status" value="1"/>
</dbReference>
<evidence type="ECO:0000256" key="4">
    <source>
        <dbReference type="ARBA" id="ARBA00023163"/>
    </source>
</evidence>
<dbReference type="GO" id="GO:0003700">
    <property type="term" value="F:DNA-binding transcription factor activity"/>
    <property type="evidence" value="ECO:0007669"/>
    <property type="project" value="InterPro"/>
</dbReference>
<evidence type="ECO:0000256" key="2">
    <source>
        <dbReference type="ARBA" id="ARBA00023015"/>
    </source>
</evidence>
<reference evidence="6" key="1">
    <citation type="submission" date="2020-07" db="EMBL/GenBank/DDBJ databases">
        <title>Nitrate ammonifying Pseudomonas campi sp. nov. isolated from German agricultural grassland.</title>
        <authorList>
            <person name="Timsy T."/>
            <person name="Ulrich A."/>
            <person name="Spanner T."/>
            <person name="Foesel B."/>
            <person name="Kolb S."/>
            <person name="Horn M.A."/>
            <person name="Behrendt U."/>
        </authorList>
    </citation>
    <scope>NUCLEOTIDE SEQUENCE</scope>
    <source>
        <strain evidence="6">S1-A32-2</strain>
    </source>
</reference>
<evidence type="ECO:0000256" key="1">
    <source>
        <dbReference type="ARBA" id="ARBA00009437"/>
    </source>
</evidence>
<comment type="similarity">
    <text evidence="1">Belongs to the LysR transcriptional regulatory family.</text>
</comment>
<keyword evidence="7" id="KW-1185">Reference proteome</keyword>
<dbReference type="RefSeq" id="WP_173211526.1">
    <property type="nucleotide sequence ID" value="NZ_CP053697.2"/>
</dbReference>
<keyword evidence="4" id="KW-0804">Transcription</keyword>
<dbReference type="AlphaFoldDB" id="A0A6M8G9R6"/>
<feature type="domain" description="HTH lysR-type" evidence="5">
    <location>
        <begin position="1"/>
        <end position="59"/>
    </location>
</feature>
<sequence>MNDLRQLRHFVALAEHGHFARAAEAVHLSQPALSRSIQALESSLGCNLVDRHSRGISLTAHGELVLEHARRLLAGSRALSNAVSQLGNLSSGELRLGAGPYPAARLVPQALGQFAGRHPRVRVQLLIDNWQQLRSRLLNDEIELFIADTREFHDDPQLQVTALQSHHGVLFCRPQHPLCQRQPLSPGDLNEFPLAGTQMPVEVDRLLQRLGDGENPLSIQCDNFMVLKELVSTSDVLSLAPWDVVAADVQAGRLVTLRLAGDPALARSAYGIVSRAGHSLSPAAEQLQQIICAQDGQTKPA</sequence>
<gene>
    <name evidence="6" type="ORF">HNE05_20110</name>
</gene>
<name>A0A6M8G9R6_9GAMM</name>
<dbReference type="SUPFAM" id="SSF46785">
    <property type="entry name" value="Winged helix' DNA-binding domain"/>
    <property type="match status" value="1"/>
</dbReference>
<dbReference type="KEGG" id="pcam:HNE05_20110"/>
<dbReference type="GO" id="GO:0003677">
    <property type="term" value="F:DNA binding"/>
    <property type="evidence" value="ECO:0007669"/>
    <property type="project" value="UniProtKB-KW"/>
</dbReference>
<organism evidence="6 7">
    <name type="scientific">Aquipseudomonas campi</name>
    <dbReference type="NCBI Taxonomy" id="2731681"/>
    <lineage>
        <taxon>Bacteria</taxon>
        <taxon>Pseudomonadati</taxon>
        <taxon>Pseudomonadota</taxon>
        <taxon>Gammaproteobacteria</taxon>
        <taxon>Pseudomonadales</taxon>
        <taxon>Pseudomonadaceae</taxon>
        <taxon>Aquipseudomonas</taxon>
    </lineage>
</organism>